<dbReference type="SUPFAM" id="SSF53383">
    <property type="entry name" value="PLP-dependent transferases"/>
    <property type="match status" value="1"/>
</dbReference>
<dbReference type="GO" id="GO:0030170">
    <property type="term" value="F:pyridoxal phosphate binding"/>
    <property type="evidence" value="ECO:0007669"/>
    <property type="project" value="UniProtKB-ARBA"/>
</dbReference>
<evidence type="ECO:0000313" key="7">
    <source>
        <dbReference type="Proteomes" id="UP001178322"/>
    </source>
</evidence>
<organism evidence="6 7">
    <name type="scientific">Lysinibacillus pakistanensis</name>
    <dbReference type="NCBI Taxonomy" id="759811"/>
    <lineage>
        <taxon>Bacteria</taxon>
        <taxon>Bacillati</taxon>
        <taxon>Bacillota</taxon>
        <taxon>Bacilli</taxon>
        <taxon>Bacillales</taxon>
        <taxon>Bacillaceae</taxon>
        <taxon>Lysinibacillus</taxon>
    </lineage>
</organism>
<dbReference type="PANTHER" id="PTHR30244">
    <property type="entry name" value="TRANSAMINASE"/>
    <property type="match status" value="1"/>
</dbReference>
<evidence type="ECO:0000256" key="1">
    <source>
        <dbReference type="ARBA" id="ARBA00022898"/>
    </source>
</evidence>
<evidence type="ECO:0000256" key="2">
    <source>
        <dbReference type="ARBA" id="ARBA00037999"/>
    </source>
</evidence>
<dbReference type="Gene3D" id="3.40.640.10">
    <property type="entry name" value="Type I PLP-dependent aspartate aminotransferase-like (Major domain)"/>
    <property type="match status" value="1"/>
</dbReference>
<feature type="modified residue" description="N6-(pyridoxal phosphate)lysine" evidence="4">
    <location>
        <position position="185"/>
    </location>
</feature>
<evidence type="ECO:0000256" key="5">
    <source>
        <dbReference type="RuleBase" id="RU004508"/>
    </source>
</evidence>
<evidence type="ECO:0000313" key="6">
    <source>
        <dbReference type="EMBL" id="WHY52381.1"/>
    </source>
</evidence>
<gene>
    <name evidence="6" type="ORF">QNH24_03850</name>
</gene>
<evidence type="ECO:0000256" key="4">
    <source>
        <dbReference type="PIRSR" id="PIRSR000390-2"/>
    </source>
</evidence>
<evidence type="ECO:0000256" key="3">
    <source>
        <dbReference type="PIRSR" id="PIRSR000390-1"/>
    </source>
</evidence>
<dbReference type="RefSeq" id="WP_283870833.1">
    <property type="nucleotide sequence ID" value="NZ_CP126101.1"/>
</dbReference>
<dbReference type="CDD" id="cd00616">
    <property type="entry name" value="AHBA_syn"/>
    <property type="match status" value="1"/>
</dbReference>
<dbReference type="GO" id="GO:0008483">
    <property type="term" value="F:transaminase activity"/>
    <property type="evidence" value="ECO:0007669"/>
    <property type="project" value="UniProtKB-KW"/>
</dbReference>
<dbReference type="GO" id="GO:0000271">
    <property type="term" value="P:polysaccharide biosynthetic process"/>
    <property type="evidence" value="ECO:0007669"/>
    <property type="project" value="TreeGrafter"/>
</dbReference>
<accession>A0AAX3WX01</accession>
<dbReference type="EC" id="2.6.1.-" evidence="6"/>
<dbReference type="EMBL" id="CP126101">
    <property type="protein sequence ID" value="WHY52381.1"/>
    <property type="molecule type" value="Genomic_DNA"/>
</dbReference>
<dbReference type="InterPro" id="IPR015422">
    <property type="entry name" value="PyrdxlP-dep_Trfase_small"/>
</dbReference>
<protein>
    <submittedName>
        <fullName evidence="6">DegT/DnrJ/EryC1/StrS family aminotransferase</fullName>
        <ecNumber evidence="6">2.6.1.-</ecNumber>
    </submittedName>
</protein>
<keyword evidence="1 4" id="KW-0663">Pyridoxal phosphate</keyword>
<dbReference type="Proteomes" id="UP001178322">
    <property type="component" value="Chromosome"/>
</dbReference>
<reference evidence="6" key="1">
    <citation type="submission" date="2023-05" db="EMBL/GenBank/DDBJ databases">
        <title>Comparative genomics of Bacillaceae isolates and their secondary metabolite potential.</title>
        <authorList>
            <person name="Song L."/>
            <person name="Nielsen L.J."/>
            <person name="Mohite O."/>
            <person name="Xu X."/>
            <person name="Weber T."/>
            <person name="Kovacs A.T."/>
        </authorList>
    </citation>
    <scope>NUCLEOTIDE SEQUENCE</scope>
    <source>
        <strain evidence="6">LY1</strain>
    </source>
</reference>
<dbReference type="Pfam" id="PF01041">
    <property type="entry name" value="DegT_DnrJ_EryC1"/>
    <property type="match status" value="1"/>
</dbReference>
<feature type="active site" description="Proton acceptor" evidence="3">
    <location>
        <position position="185"/>
    </location>
</feature>
<dbReference type="PANTHER" id="PTHR30244:SF36">
    <property type="entry name" value="3-OXO-GLUCOSE-6-PHOSPHATE:GLUTAMATE AMINOTRANSFERASE"/>
    <property type="match status" value="1"/>
</dbReference>
<sequence>MIPFLDLKLINQKYETELKEVAKRVIDSGWYILGDEVEKFEKEFAAYCGTKYCIGVSNGLDALKLILRAYDIGAGDEVIVPANTFIATALAVSEVGAKPILVEPRNDTYLINPELIEAAITDKTKAIIVVHLYGRVEEIDKVKQIAEKHNLKLIEDAAQAHGANYKNIKVGNLGNAAAFSFYPGKNLGALGDAGAITTNDEELGRKVKALRNYGSEKKYIHEFKGYNNRLDEMQAAFLRVKLKYLDNENYLRQETAAKYLDSIVNGKIILPAKPITRENHVWHLFTIRTNNRNSLIKYLSDNGIETLIHYPMEIFKQVAYKGEYNVAQYGITTAIVNEVLSIPIPFDENEAQYIIDVINKF</sequence>
<dbReference type="InterPro" id="IPR015424">
    <property type="entry name" value="PyrdxlP-dep_Trfase"/>
</dbReference>
<dbReference type="PIRSF" id="PIRSF000390">
    <property type="entry name" value="PLP_StrS"/>
    <property type="match status" value="1"/>
</dbReference>
<proteinExistence type="inferred from homology"/>
<dbReference type="InterPro" id="IPR015421">
    <property type="entry name" value="PyrdxlP-dep_Trfase_major"/>
</dbReference>
<comment type="similarity">
    <text evidence="2 5">Belongs to the DegT/DnrJ/EryC1 family.</text>
</comment>
<keyword evidence="6" id="KW-0808">Transferase</keyword>
<dbReference type="InterPro" id="IPR000653">
    <property type="entry name" value="DegT/StrS_aminotransferase"/>
</dbReference>
<name>A0AAX3WX01_9BACI</name>
<dbReference type="FunFam" id="3.40.640.10:FF:000089">
    <property type="entry name" value="Aminotransferase, DegT/DnrJ/EryC1/StrS family"/>
    <property type="match status" value="1"/>
</dbReference>
<keyword evidence="6" id="KW-0032">Aminotransferase</keyword>
<dbReference type="AlphaFoldDB" id="A0AAX3WX01"/>
<dbReference type="Gene3D" id="3.90.1150.10">
    <property type="entry name" value="Aspartate Aminotransferase, domain 1"/>
    <property type="match status" value="1"/>
</dbReference>